<feature type="transmembrane region" description="Helical" evidence="7">
    <location>
        <begin position="156"/>
        <end position="173"/>
    </location>
</feature>
<dbReference type="PANTHER" id="PTHR30509:SF9">
    <property type="entry name" value="MULTIDRUG RESISTANCE PROTEIN MDTO"/>
    <property type="match status" value="1"/>
</dbReference>
<keyword evidence="9" id="KW-1185">Reference proteome</keyword>
<feature type="transmembrane region" description="Helical" evidence="7">
    <location>
        <begin position="423"/>
        <end position="443"/>
    </location>
</feature>
<reference evidence="8 9" key="1">
    <citation type="submission" date="2020-04" db="EMBL/GenBank/DDBJ databases">
        <title>The first description of lens atrophy caused by putative novel Shewanella sp. that is a new emerging pathogen for cultured rainbow trout?</title>
        <authorList>
            <person name="Saticioglu I.B."/>
            <person name="Duman M."/>
            <person name="Altun S."/>
        </authorList>
    </citation>
    <scope>NUCLEOTIDE SEQUENCE [LARGE SCALE GENOMIC DNA]</scope>
    <source>
        <strain evidence="8 9">S-1</strain>
    </source>
</reference>
<proteinExistence type="predicted"/>
<gene>
    <name evidence="8" type="ORF">HGO26_15140</name>
</gene>
<evidence type="ECO:0000256" key="5">
    <source>
        <dbReference type="ARBA" id="ARBA00022989"/>
    </source>
</evidence>
<feature type="transmembrane region" description="Helical" evidence="7">
    <location>
        <begin position="68"/>
        <end position="85"/>
    </location>
</feature>
<comment type="subcellular location">
    <subcellularLocation>
        <location evidence="1">Cell membrane</location>
        <topology evidence="1">Multi-pass membrane protein</topology>
    </subcellularLocation>
</comment>
<dbReference type="PANTHER" id="PTHR30509">
    <property type="entry name" value="P-HYDROXYBENZOIC ACID EFFLUX PUMP SUBUNIT-RELATED"/>
    <property type="match status" value="1"/>
</dbReference>
<keyword evidence="4 7" id="KW-0812">Transmembrane</keyword>
<feature type="transmembrane region" description="Helical" evidence="7">
    <location>
        <begin position="449"/>
        <end position="468"/>
    </location>
</feature>
<organism evidence="8 9">
    <name type="scientific">Shewanella oncorhynchi</name>
    <dbReference type="NCBI Taxonomy" id="2726434"/>
    <lineage>
        <taxon>Bacteria</taxon>
        <taxon>Pseudomonadati</taxon>
        <taxon>Pseudomonadota</taxon>
        <taxon>Gammaproteobacteria</taxon>
        <taxon>Alteromonadales</taxon>
        <taxon>Shewanellaceae</taxon>
        <taxon>Shewanella</taxon>
    </lineage>
</organism>
<evidence type="ECO:0000313" key="9">
    <source>
        <dbReference type="Proteomes" id="UP000527352"/>
    </source>
</evidence>
<keyword evidence="6 7" id="KW-0472">Membrane</keyword>
<evidence type="ECO:0000256" key="4">
    <source>
        <dbReference type="ARBA" id="ARBA00022692"/>
    </source>
</evidence>
<feature type="transmembrane region" description="Helical" evidence="7">
    <location>
        <begin position="91"/>
        <end position="108"/>
    </location>
</feature>
<dbReference type="RefSeq" id="WP_168826183.1">
    <property type="nucleotide sequence ID" value="NZ_JABAEB010000009.1"/>
</dbReference>
<evidence type="ECO:0000256" key="6">
    <source>
        <dbReference type="ARBA" id="ARBA00023136"/>
    </source>
</evidence>
<dbReference type="Pfam" id="PF04632">
    <property type="entry name" value="FUSC"/>
    <property type="match status" value="1"/>
</dbReference>
<keyword evidence="2" id="KW-0813">Transport</keyword>
<comment type="caution">
    <text evidence="8">The sequence shown here is derived from an EMBL/GenBank/DDBJ whole genome shotgun (WGS) entry which is preliminary data.</text>
</comment>
<dbReference type="EMBL" id="JABAEB010000009">
    <property type="protein sequence ID" value="NLQ24206.1"/>
    <property type="molecule type" value="Genomic_DNA"/>
</dbReference>
<name>A0ABX1KPQ8_9GAMM</name>
<evidence type="ECO:0000256" key="7">
    <source>
        <dbReference type="SAM" id="Phobius"/>
    </source>
</evidence>
<feature type="transmembrane region" description="Helical" evidence="7">
    <location>
        <begin position="115"/>
        <end position="136"/>
    </location>
</feature>
<evidence type="ECO:0000256" key="1">
    <source>
        <dbReference type="ARBA" id="ARBA00004651"/>
    </source>
</evidence>
<keyword evidence="5 7" id="KW-1133">Transmembrane helix</keyword>
<feature type="transmembrane region" description="Helical" evidence="7">
    <location>
        <begin position="503"/>
        <end position="522"/>
    </location>
</feature>
<evidence type="ECO:0000256" key="3">
    <source>
        <dbReference type="ARBA" id="ARBA00022475"/>
    </source>
</evidence>
<evidence type="ECO:0000256" key="2">
    <source>
        <dbReference type="ARBA" id="ARBA00022448"/>
    </source>
</evidence>
<dbReference type="Proteomes" id="UP000527352">
    <property type="component" value="Unassembled WGS sequence"/>
</dbReference>
<feature type="transmembrane region" description="Helical" evidence="7">
    <location>
        <begin position="16"/>
        <end position="36"/>
    </location>
</feature>
<keyword evidence="3" id="KW-1003">Cell membrane</keyword>
<sequence>MALLLKSLFFPDRRTLIFAIKGVISMALALYVAMFLNLERPYWALVSAVFLQIRPESGLVIEKGLCQIGGTLVGALAGIAILNGFTPYPELALGLLACWIGLNSGLSAMVRQQNFVYAFAMAGMTACLIVLIVMASPSTADSAKIFDVAQARISEIIVGAICAVLVSSLLWPTKVKHGLQLHAKNTINQTLNYLALELDLQGVHASRHEHIDTIMESVSALSDDSSAVIYEGPEGRGQSHAANFLCNKTLSLLAAIQIFGRLQRNHSHLVSEPLAKTLANMRSSFTLMAQSTDDQECYKMARTLRYQLQQNLMQYRDRTPLETRLLKIAMELSADLIMVLKSYNVLTSNSAVQLNAPPMEFHRDPLIGFTTGLRSMAVFVIGASLWIGTGSSAVLMMILMPVVFSMMMARQPLPMLTTILRRILVGITIAVPLTVFYALPLLAQSSGDFEILVLVLAGPFFIGLLALANRPTLPYGLGICVPFAVLVQPSNTISFAIENTVSNALAIFVGVTVLYWLFKLITEPSQRLMQYRLLQSIQKDLVHIAQHSDPEPWFNARMGDRLLRIASYEKGSGKSSRVFTDLVFTALNLGHVSIRMRRMLQGISDTHSDLGLGLENALNLWQHNLGQAFIACAHGQVAEEFNISSEALLQALAQCPLPHEQFTLITGMFERITLTFERTAHSIAEQKNTSAK</sequence>
<protein>
    <submittedName>
        <fullName evidence="8">FUSC family protein</fullName>
    </submittedName>
</protein>
<accession>A0ABX1KPQ8</accession>
<dbReference type="InterPro" id="IPR006726">
    <property type="entry name" value="PHBA_efflux_AaeB/fusaric-R"/>
</dbReference>
<evidence type="ECO:0000313" key="8">
    <source>
        <dbReference type="EMBL" id="NLQ24206.1"/>
    </source>
</evidence>